<keyword evidence="1" id="KW-0812">Transmembrane</keyword>
<dbReference type="AlphaFoldDB" id="X1S1A8"/>
<evidence type="ECO:0000313" key="2">
    <source>
        <dbReference type="EMBL" id="GAI86822.1"/>
    </source>
</evidence>
<reference evidence="2" key="1">
    <citation type="journal article" date="2014" name="Front. Microbiol.">
        <title>High frequency of phylogenetically diverse reductive dehalogenase-homologous genes in deep subseafloor sedimentary metagenomes.</title>
        <authorList>
            <person name="Kawai M."/>
            <person name="Futagami T."/>
            <person name="Toyoda A."/>
            <person name="Takaki Y."/>
            <person name="Nishi S."/>
            <person name="Hori S."/>
            <person name="Arai W."/>
            <person name="Tsubouchi T."/>
            <person name="Morono Y."/>
            <person name="Uchiyama I."/>
            <person name="Ito T."/>
            <person name="Fujiyama A."/>
            <person name="Inagaki F."/>
            <person name="Takami H."/>
        </authorList>
    </citation>
    <scope>NUCLEOTIDE SEQUENCE</scope>
    <source>
        <strain evidence="2">Expedition CK06-06</strain>
    </source>
</reference>
<name>X1S1A8_9ZZZZ</name>
<evidence type="ECO:0000256" key="1">
    <source>
        <dbReference type="SAM" id="Phobius"/>
    </source>
</evidence>
<dbReference type="EMBL" id="BARW01006169">
    <property type="protein sequence ID" value="GAI86822.1"/>
    <property type="molecule type" value="Genomic_DNA"/>
</dbReference>
<feature type="transmembrane region" description="Helical" evidence="1">
    <location>
        <begin position="38"/>
        <end position="58"/>
    </location>
</feature>
<sequence length="66" mass="7271">MEKWNRFVIIVGIVGVAWMVTMAIVIRSVRSIEIDSQAMLAIWNPIVALLGGLVGYVAGKKDNDIQ</sequence>
<organism evidence="2">
    <name type="scientific">marine sediment metagenome</name>
    <dbReference type="NCBI Taxonomy" id="412755"/>
    <lineage>
        <taxon>unclassified sequences</taxon>
        <taxon>metagenomes</taxon>
        <taxon>ecological metagenomes</taxon>
    </lineage>
</organism>
<proteinExistence type="predicted"/>
<comment type="caution">
    <text evidence="2">The sequence shown here is derived from an EMBL/GenBank/DDBJ whole genome shotgun (WGS) entry which is preliminary data.</text>
</comment>
<keyword evidence="1" id="KW-0472">Membrane</keyword>
<evidence type="ECO:0008006" key="3">
    <source>
        <dbReference type="Google" id="ProtNLM"/>
    </source>
</evidence>
<protein>
    <recommendedName>
        <fullName evidence="3">Holin</fullName>
    </recommendedName>
</protein>
<gene>
    <name evidence="2" type="ORF">S12H4_12935</name>
</gene>
<feature type="transmembrane region" description="Helical" evidence="1">
    <location>
        <begin position="6"/>
        <end position="26"/>
    </location>
</feature>
<accession>X1S1A8</accession>
<keyword evidence="1" id="KW-1133">Transmembrane helix</keyword>